<dbReference type="AlphaFoldDB" id="A0AAE0UGC1"/>
<accession>A0AAE0UGC1</accession>
<gene>
    <name evidence="1" type="ORF">B0T20DRAFT_388895</name>
</gene>
<organism evidence="1 2">
    <name type="scientific">Sordaria brevicollis</name>
    <dbReference type="NCBI Taxonomy" id="83679"/>
    <lineage>
        <taxon>Eukaryota</taxon>
        <taxon>Fungi</taxon>
        <taxon>Dikarya</taxon>
        <taxon>Ascomycota</taxon>
        <taxon>Pezizomycotina</taxon>
        <taxon>Sordariomycetes</taxon>
        <taxon>Sordariomycetidae</taxon>
        <taxon>Sordariales</taxon>
        <taxon>Sordariaceae</taxon>
        <taxon>Sordaria</taxon>
    </lineage>
</organism>
<sequence length="136" mass="14477">MPGTLARTFEAYFSDAINRAFLSLAVCASLPDIVRANTQARERPRCWMPSVYRPSLLVASDSDSSVDAISPLPELLALLGLGEVLIESFHALCSSQSACVHERGQTAFESGGYPAVSSPTGNHANGGCLRVGLRPR</sequence>
<reference evidence="1" key="2">
    <citation type="submission" date="2023-07" db="EMBL/GenBank/DDBJ databases">
        <authorList>
            <consortium name="Lawrence Berkeley National Laboratory"/>
            <person name="Haridas S."/>
            <person name="Hensen N."/>
            <person name="Bonometti L."/>
            <person name="Westerberg I."/>
            <person name="Brannstrom I.O."/>
            <person name="Guillou S."/>
            <person name="Cros-Aarteil S."/>
            <person name="Calhoun S."/>
            <person name="Kuo A."/>
            <person name="Mondo S."/>
            <person name="Pangilinan J."/>
            <person name="Riley R."/>
            <person name="LaButti K."/>
            <person name="Andreopoulos B."/>
            <person name="Lipzen A."/>
            <person name="Chen C."/>
            <person name="Yanf M."/>
            <person name="Daum C."/>
            <person name="Ng V."/>
            <person name="Clum A."/>
            <person name="Steindorff A."/>
            <person name="Ohm R."/>
            <person name="Martin F."/>
            <person name="Silar P."/>
            <person name="Natvig D."/>
            <person name="Lalanne C."/>
            <person name="Gautier V."/>
            <person name="Ament-velasquez S.L."/>
            <person name="Kruys A."/>
            <person name="Hutchinson M.I."/>
            <person name="Powell A.J."/>
            <person name="Barry K."/>
            <person name="Miller A.N."/>
            <person name="Grigoriev I.V."/>
            <person name="Debuchy R."/>
            <person name="Gladieux P."/>
            <person name="Thoren M.H."/>
            <person name="Johannesson H."/>
        </authorList>
    </citation>
    <scope>NUCLEOTIDE SEQUENCE</scope>
    <source>
        <strain evidence="1">FGSC 1904</strain>
    </source>
</reference>
<dbReference type="Proteomes" id="UP001281003">
    <property type="component" value="Unassembled WGS sequence"/>
</dbReference>
<evidence type="ECO:0000313" key="1">
    <source>
        <dbReference type="EMBL" id="KAK3403236.1"/>
    </source>
</evidence>
<comment type="caution">
    <text evidence="1">The sequence shown here is derived from an EMBL/GenBank/DDBJ whole genome shotgun (WGS) entry which is preliminary data.</text>
</comment>
<name>A0AAE0UGC1_SORBR</name>
<reference evidence="1" key="1">
    <citation type="journal article" date="2023" name="Mol. Phylogenet. Evol.">
        <title>Genome-scale phylogeny and comparative genomics of the fungal order Sordariales.</title>
        <authorList>
            <person name="Hensen N."/>
            <person name="Bonometti L."/>
            <person name="Westerberg I."/>
            <person name="Brannstrom I.O."/>
            <person name="Guillou S."/>
            <person name="Cros-Aarteil S."/>
            <person name="Calhoun S."/>
            <person name="Haridas S."/>
            <person name="Kuo A."/>
            <person name="Mondo S."/>
            <person name="Pangilinan J."/>
            <person name="Riley R."/>
            <person name="LaButti K."/>
            <person name="Andreopoulos B."/>
            <person name="Lipzen A."/>
            <person name="Chen C."/>
            <person name="Yan M."/>
            <person name="Daum C."/>
            <person name="Ng V."/>
            <person name="Clum A."/>
            <person name="Steindorff A."/>
            <person name="Ohm R.A."/>
            <person name="Martin F."/>
            <person name="Silar P."/>
            <person name="Natvig D.O."/>
            <person name="Lalanne C."/>
            <person name="Gautier V."/>
            <person name="Ament-Velasquez S.L."/>
            <person name="Kruys A."/>
            <person name="Hutchinson M.I."/>
            <person name="Powell A.J."/>
            <person name="Barry K."/>
            <person name="Miller A.N."/>
            <person name="Grigoriev I.V."/>
            <person name="Debuchy R."/>
            <person name="Gladieux P."/>
            <person name="Hiltunen Thoren M."/>
            <person name="Johannesson H."/>
        </authorList>
    </citation>
    <scope>NUCLEOTIDE SEQUENCE</scope>
    <source>
        <strain evidence="1">FGSC 1904</strain>
    </source>
</reference>
<protein>
    <submittedName>
        <fullName evidence="1">Uncharacterized protein</fullName>
    </submittedName>
</protein>
<evidence type="ECO:0000313" key="2">
    <source>
        <dbReference type="Proteomes" id="UP001281003"/>
    </source>
</evidence>
<proteinExistence type="predicted"/>
<keyword evidence="2" id="KW-1185">Reference proteome</keyword>
<dbReference type="EMBL" id="JAUTDP010000001">
    <property type="protein sequence ID" value="KAK3403236.1"/>
    <property type="molecule type" value="Genomic_DNA"/>
</dbReference>